<dbReference type="AlphaFoldDB" id="A0AAW1RWX8"/>
<evidence type="ECO:0000313" key="3">
    <source>
        <dbReference type="EMBL" id="KAK9838439.1"/>
    </source>
</evidence>
<feature type="domain" description="RAD3-like helicase DEAD" evidence="2">
    <location>
        <begin position="139"/>
        <end position="188"/>
    </location>
</feature>
<organism evidence="3 4">
    <name type="scientific">Apatococcus fuscideae</name>
    <dbReference type="NCBI Taxonomy" id="2026836"/>
    <lineage>
        <taxon>Eukaryota</taxon>
        <taxon>Viridiplantae</taxon>
        <taxon>Chlorophyta</taxon>
        <taxon>core chlorophytes</taxon>
        <taxon>Trebouxiophyceae</taxon>
        <taxon>Chlorellales</taxon>
        <taxon>Chlorellaceae</taxon>
        <taxon>Apatococcus</taxon>
    </lineage>
</organism>
<keyword evidence="4" id="KW-1185">Reference proteome</keyword>
<dbReference type="InterPro" id="IPR027417">
    <property type="entry name" value="P-loop_NTPase"/>
</dbReference>
<evidence type="ECO:0000313" key="4">
    <source>
        <dbReference type="Proteomes" id="UP001485043"/>
    </source>
</evidence>
<sequence length="217" mass="24250">MSSQTPEAESTEQALLKVKELIGKSTYKDKLVPLLRAYKRSRSSELLQQGVQQGGYEGSFSKLDDGKSLQQKQKERRQRKAQFLLGDTDDVKGPSVGFSAVPMQGSPPQAVRLGRTCTASMPMPPNRSQGSQVPRVFWAARTHAQLDHAVRELRRTRHRPMMTILASRERFCLHPDIAVAPNKTEACEQGELATITYMLGQGYFCAFPSELHTWVCA</sequence>
<comment type="caution">
    <text evidence="3">The sequence shown here is derived from an EMBL/GenBank/DDBJ whole genome shotgun (WGS) entry which is preliminary data.</text>
</comment>
<name>A0AAW1RWX8_9CHLO</name>
<dbReference type="InterPro" id="IPR010614">
    <property type="entry name" value="RAD3-like_helicase_DEAD"/>
</dbReference>
<feature type="region of interest" description="Disordered" evidence="1">
    <location>
        <begin position="55"/>
        <end position="83"/>
    </location>
</feature>
<dbReference type="Gene3D" id="3.40.50.300">
    <property type="entry name" value="P-loop containing nucleotide triphosphate hydrolases"/>
    <property type="match status" value="1"/>
</dbReference>
<proteinExistence type="predicted"/>
<protein>
    <recommendedName>
        <fullName evidence="2">RAD3-like helicase DEAD domain-containing protein</fullName>
    </recommendedName>
</protein>
<dbReference type="EMBL" id="JALJOV010001898">
    <property type="protein sequence ID" value="KAK9838439.1"/>
    <property type="molecule type" value="Genomic_DNA"/>
</dbReference>
<dbReference type="Proteomes" id="UP001485043">
    <property type="component" value="Unassembled WGS sequence"/>
</dbReference>
<dbReference type="GO" id="GO:0003677">
    <property type="term" value="F:DNA binding"/>
    <property type="evidence" value="ECO:0007669"/>
    <property type="project" value="InterPro"/>
</dbReference>
<dbReference type="GO" id="GO:0003678">
    <property type="term" value="F:DNA helicase activity"/>
    <property type="evidence" value="ECO:0007669"/>
    <property type="project" value="InterPro"/>
</dbReference>
<dbReference type="Pfam" id="PF06733">
    <property type="entry name" value="DEAD_2"/>
    <property type="match status" value="1"/>
</dbReference>
<reference evidence="3 4" key="1">
    <citation type="journal article" date="2024" name="Nat. Commun.">
        <title>Phylogenomics reveals the evolutionary origins of lichenization in chlorophyte algae.</title>
        <authorList>
            <person name="Puginier C."/>
            <person name="Libourel C."/>
            <person name="Otte J."/>
            <person name="Skaloud P."/>
            <person name="Haon M."/>
            <person name="Grisel S."/>
            <person name="Petersen M."/>
            <person name="Berrin J.G."/>
            <person name="Delaux P.M."/>
            <person name="Dal Grande F."/>
            <person name="Keller J."/>
        </authorList>
    </citation>
    <scope>NUCLEOTIDE SEQUENCE [LARGE SCALE GENOMIC DNA]</scope>
    <source>
        <strain evidence="3 4">SAG 2523</strain>
    </source>
</reference>
<accession>A0AAW1RWX8</accession>
<evidence type="ECO:0000259" key="2">
    <source>
        <dbReference type="Pfam" id="PF06733"/>
    </source>
</evidence>
<evidence type="ECO:0000256" key="1">
    <source>
        <dbReference type="SAM" id="MobiDB-lite"/>
    </source>
</evidence>
<dbReference type="GO" id="GO:0005524">
    <property type="term" value="F:ATP binding"/>
    <property type="evidence" value="ECO:0007669"/>
    <property type="project" value="InterPro"/>
</dbReference>
<gene>
    <name evidence="3" type="ORF">WJX84_003609</name>
</gene>